<dbReference type="GO" id="GO:0016567">
    <property type="term" value="P:protein ubiquitination"/>
    <property type="evidence" value="ECO:0007669"/>
    <property type="project" value="UniProtKB-UniPathway"/>
</dbReference>
<evidence type="ECO:0000256" key="10">
    <source>
        <dbReference type="ARBA" id="ARBA00022771"/>
    </source>
</evidence>
<comment type="pathway">
    <text evidence="4">Protein modification; protein ubiquitination.</text>
</comment>
<dbReference type="SUPFAM" id="SSF57850">
    <property type="entry name" value="RING/U-box"/>
    <property type="match status" value="3"/>
</dbReference>
<feature type="domain" description="RING-type" evidence="14">
    <location>
        <begin position="245"/>
        <end position="291"/>
    </location>
</feature>
<evidence type="ECO:0000313" key="17">
    <source>
        <dbReference type="Proteomes" id="UP000467841"/>
    </source>
</evidence>
<dbReference type="InterPro" id="IPR001841">
    <property type="entry name" value="Znf_RING"/>
</dbReference>
<evidence type="ECO:0000256" key="6">
    <source>
        <dbReference type="ARBA" id="ARBA00012251"/>
    </source>
</evidence>
<evidence type="ECO:0000313" key="16">
    <source>
        <dbReference type="EMBL" id="CAA7024663.1"/>
    </source>
</evidence>
<evidence type="ECO:0000256" key="11">
    <source>
        <dbReference type="ARBA" id="ARBA00022786"/>
    </source>
</evidence>
<keyword evidence="11" id="KW-0833">Ubl conjugation pathway</keyword>
<dbReference type="GO" id="GO:0008270">
    <property type="term" value="F:zinc ion binding"/>
    <property type="evidence" value="ECO:0007669"/>
    <property type="project" value="UniProtKB-KW"/>
</dbReference>
<evidence type="ECO:0000256" key="9">
    <source>
        <dbReference type="ARBA" id="ARBA00022737"/>
    </source>
</evidence>
<evidence type="ECO:0000256" key="4">
    <source>
        <dbReference type="ARBA" id="ARBA00004906"/>
    </source>
</evidence>
<keyword evidence="9" id="KW-0677">Repeat</keyword>
<dbReference type="InterPro" id="IPR002867">
    <property type="entry name" value="IBR_dom"/>
</dbReference>
<sequence length="458" mass="51288">MGSFFSCSSSSSTRVVDYDYPPALYDYEQVFGTSSDQSYATKLPLNRLIDPNRGHDPVALTRDLRYQEALPSSWTSSSSSSLSSSSTRVVDYDNVNVFGTSDQSYATARDLRYQEALPSSWTSSSSSSSSSSSTRVEALPSSWISSSSSSSSSNTRMLDYDYSPAELYYYDQVFGTSDQSYATVNERDLRYQEALSSSLKSSLTAEVNHQPQLQRNIATCVTNKQEEAEIKTENENDPSTRLCYCMICMEDKPSSDIFRGTTNCTHSYCTDCTIRYVKTKVEENIGMIKCPDVECTALIEPYTLRDLIPANVFERWDKALCESMILSSEKVYCPFEDCSAMPVVDDDDQGGNDARVTQTECPSCHRLFCAQCKVTWHAGVGCAEFQSFGNTTKKNKSSDKEDAMLIRMAKSKQWRRCPRCKTYVEKRDGCVNSNFAMVVDQRGLLIWVAQFVPEGPKS</sequence>
<evidence type="ECO:0000256" key="3">
    <source>
        <dbReference type="ARBA" id="ARBA00003976"/>
    </source>
</evidence>
<comment type="caution">
    <text evidence="16">The sequence shown here is derived from an EMBL/GenBank/DDBJ whole genome shotgun (WGS) entry which is preliminary data.</text>
</comment>
<comment type="catalytic activity">
    <reaction evidence="1">
        <text>[E2 ubiquitin-conjugating enzyme]-S-ubiquitinyl-L-cysteine + [acceptor protein]-L-lysine = [E2 ubiquitin-conjugating enzyme]-L-cysteine + [acceptor protein]-N(6)-ubiquitinyl-L-lysine.</text>
        <dbReference type="EC" id="2.3.2.31"/>
    </reaction>
</comment>
<dbReference type="GO" id="GO:0061630">
    <property type="term" value="F:ubiquitin protein ligase activity"/>
    <property type="evidence" value="ECO:0007669"/>
    <property type="project" value="UniProtKB-EC"/>
</dbReference>
<evidence type="ECO:0000256" key="1">
    <source>
        <dbReference type="ARBA" id="ARBA00001798"/>
    </source>
</evidence>
<dbReference type="Proteomes" id="UP000467841">
    <property type="component" value="Unassembled WGS sequence"/>
</dbReference>
<dbReference type="PANTHER" id="PTHR11685">
    <property type="entry name" value="RBR FAMILY RING FINGER AND IBR DOMAIN-CONTAINING"/>
    <property type="match status" value="1"/>
</dbReference>
<dbReference type="Pfam" id="PF01485">
    <property type="entry name" value="IBR"/>
    <property type="match status" value="1"/>
</dbReference>
<protein>
    <recommendedName>
        <fullName evidence="6">RBR-type E3 ubiquitin transferase</fullName>
        <ecNumber evidence="6">2.3.2.31</ecNumber>
    </recommendedName>
</protein>
<comment type="similarity">
    <text evidence="5">Belongs to the RBR family. Ariadne subfamily.</text>
</comment>
<reference evidence="16" key="1">
    <citation type="submission" date="2020-01" db="EMBL/GenBank/DDBJ databases">
        <authorList>
            <person name="Mishra B."/>
        </authorList>
    </citation>
    <scope>NUCLEOTIDE SEQUENCE [LARGE SCALE GENOMIC DNA]</scope>
</reference>
<dbReference type="Gene3D" id="3.30.40.10">
    <property type="entry name" value="Zinc/RING finger domain, C3HC4 (zinc finger)"/>
    <property type="match status" value="1"/>
</dbReference>
<dbReference type="OrthoDB" id="10009520at2759"/>
<comment type="function">
    <text evidence="3">Might act as an E3 ubiquitin-protein ligase, or as part of E3 complex, which accepts ubiquitin from specific E2 ubiquitin-conjugating enzymes and then transfers it to substrates.</text>
</comment>
<dbReference type="SMART" id="SM00647">
    <property type="entry name" value="IBR"/>
    <property type="match status" value="1"/>
</dbReference>
<dbReference type="EMBL" id="CACVBM020000910">
    <property type="protein sequence ID" value="CAA7024663.1"/>
    <property type="molecule type" value="Genomic_DNA"/>
</dbReference>
<evidence type="ECO:0000259" key="15">
    <source>
        <dbReference type="PROSITE" id="PS51873"/>
    </source>
</evidence>
<organism evidence="16 17">
    <name type="scientific">Microthlaspi erraticum</name>
    <dbReference type="NCBI Taxonomy" id="1685480"/>
    <lineage>
        <taxon>Eukaryota</taxon>
        <taxon>Viridiplantae</taxon>
        <taxon>Streptophyta</taxon>
        <taxon>Embryophyta</taxon>
        <taxon>Tracheophyta</taxon>
        <taxon>Spermatophyta</taxon>
        <taxon>Magnoliopsida</taxon>
        <taxon>eudicotyledons</taxon>
        <taxon>Gunneridae</taxon>
        <taxon>Pentapetalae</taxon>
        <taxon>rosids</taxon>
        <taxon>malvids</taxon>
        <taxon>Brassicales</taxon>
        <taxon>Brassicaceae</taxon>
        <taxon>Coluteocarpeae</taxon>
        <taxon>Microthlaspi</taxon>
    </lineage>
</organism>
<dbReference type="PROSITE" id="PS50089">
    <property type="entry name" value="ZF_RING_2"/>
    <property type="match status" value="1"/>
</dbReference>
<keyword evidence="12" id="KW-0862">Zinc</keyword>
<evidence type="ECO:0000259" key="14">
    <source>
        <dbReference type="PROSITE" id="PS50089"/>
    </source>
</evidence>
<dbReference type="FunFam" id="3.30.40.10:FF:000230">
    <property type="entry name" value="RBR-type E3 ubiquitin transferase"/>
    <property type="match status" value="1"/>
</dbReference>
<dbReference type="InterPro" id="IPR044066">
    <property type="entry name" value="TRIAD_supradom"/>
</dbReference>
<keyword evidence="17" id="KW-1185">Reference proteome</keyword>
<accession>A0A6D2IAB5</accession>
<gene>
    <name evidence="16" type="ORF">MERR_LOCUS11898</name>
</gene>
<evidence type="ECO:0000256" key="12">
    <source>
        <dbReference type="ARBA" id="ARBA00022833"/>
    </source>
</evidence>
<comment type="cofactor">
    <cofactor evidence="2">
        <name>Zn(2+)</name>
        <dbReference type="ChEBI" id="CHEBI:29105"/>
    </cofactor>
</comment>
<keyword evidence="10 13" id="KW-0863">Zinc-finger</keyword>
<dbReference type="AlphaFoldDB" id="A0A6D2IAB5"/>
<evidence type="ECO:0000256" key="13">
    <source>
        <dbReference type="PROSITE-ProRule" id="PRU00175"/>
    </source>
</evidence>
<dbReference type="EC" id="2.3.2.31" evidence="6"/>
<proteinExistence type="inferred from homology"/>
<dbReference type="CDD" id="cd22582">
    <property type="entry name" value="BRcat_RBR_unk"/>
    <property type="match status" value="1"/>
</dbReference>
<evidence type="ECO:0000256" key="5">
    <source>
        <dbReference type="ARBA" id="ARBA00005884"/>
    </source>
</evidence>
<name>A0A6D2IAB5_9BRAS</name>
<dbReference type="PROSITE" id="PS51873">
    <property type="entry name" value="TRIAD"/>
    <property type="match status" value="1"/>
</dbReference>
<evidence type="ECO:0000256" key="8">
    <source>
        <dbReference type="ARBA" id="ARBA00022723"/>
    </source>
</evidence>
<dbReference type="InterPro" id="IPR031127">
    <property type="entry name" value="E3_UB_ligase_RBR"/>
</dbReference>
<dbReference type="UniPathway" id="UPA00143"/>
<feature type="domain" description="RING-type" evidence="15">
    <location>
        <begin position="241"/>
        <end position="458"/>
    </location>
</feature>
<dbReference type="InterPro" id="IPR013083">
    <property type="entry name" value="Znf_RING/FYVE/PHD"/>
</dbReference>
<keyword evidence="7" id="KW-0808">Transferase</keyword>
<evidence type="ECO:0000256" key="7">
    <source>
        <dbReference type="ARBA" id="ARBA00022679"/>
    </source>
</evidence>
<keyword evidence="8" id="KW-0479">Metal-binding</keyword>
<evidence type="ECO:0000256" key="2">
    <source>
        <dbReference type="ARBA" id="ARBA00001947"/>
    </source>
</evidence>